<evidence type="ECO:0000259" key="2">
    <source>
        <dbReference type="Pfam" id="PF08443"/>
    </source>
</evidence>
<sequence length="293" mass="30830">MRIGLLTAAPGHPLLAATAALLAEDGHRVAHLAPDQDPPEPAALAEVYLLKARTPAALVLAERLENMGVPVVNSGASTGFCQDRVRMARLAERAGLPFAATTALPDLAALAGRGPVRHPLVVKSRHSRRGDLVARVADDRRLRELADRWPGEPVVVQDLAPGSGWDHKLWVVAGEVFAELRHSELAEGERLPSRSVDELPYGWRELALHVGEVFGLDVYGVDILDVGGVPLIVDVNAFPGIRGQQGAPGALARLAVAVGHGLHRPRTLRPAVTGAGEPMPPPGGAAAPRGTAQ</sequence>
<feature type="region of interest" description="Disordered" evidence="1">
    <location>
        <begin position="270"/>
        <end position="293"/>
    </location>
</feature>
<protein>
    <recommendedName>
        <fullName evidence="2">ATP-grasp fold RimK-type domain-containing protein</fullName>
    </recommendedName>
</protein>
<evidence type="ECO:0000256" key="1">
    <source>
        <dbReference type="SAM" id="MobiDB-lite"/>
    </source>
</evidence>
<dbReference type="Gene3D" id="3.30.470.20">
    <property type="entry name" value="ATP-grasp fold, B domain"/>
    <property type="match status" value="1"/>
</dbReference>
<comment type="caution">
    <text evidence="3">The sequence shown here is derived from an EMBL/GenBank/DDBJ whole genome shotgun (WGS) entry which is preliminary data.</text>
</comment>
<reference evidence="4" key="1">
    <citation type="journal article" date="2019" name="Int. J. Syst. Evol. Microbiol.">
        <title>The Global Catalogue of Microorganisms (GCM) 10K type strain sequencing project: providing services to taxonomists for standard genome sequencing and annotation.</title>
        <authorList>
            <consortium name="The Broad Institute Genomics Platform"/>
            <consortium name="The Broad Institute Genome Sequencing Center for Infectious Disease"/>
            <person name="Wu L."/>
            <person name="Ma J."/>
        </authorList>
    </citation>
    <scope>NUCLEOTIDE SEQUENCE [LARGE SCALE GENOMIC DNA]</scope>
    <source>
        <strain evidence="4">JCM 7356</strain>
    </source>
</reference>
<feature type="domain" description="ATP-grasp fold RimK-type" evidence="2">
    <location>
        <begin position="116"/>
        <end position="244"/>
    </location>
</feature>
<proteinExistence type="predicted"/>
<organism evidence="3 4">
    <name type="scientific">Kitasatospora cystarginea</name>
    <dbReference type="NCBI Taxonomy" id="58350"/>
    <lineage>
        <taxon>Bacteria</taxon>
        <taxon>Bacillati</taxon>
        <taxon>Actinomycetota</taxon>
        <taxon>Actinomycetes</taxon>
        <taxon>Kitasatosporales</taxon>
        <taxon>Streptomycetaceae</taxon>
        <taxon>Kitasatospora</taxon>
    </lineage>
</organism>
<evidence type="ECO:0000313" key="4">
    <source>
        <dbReference type="Proteomes" id="UP001500305"/>
    </source>
</evidence>
<dbReference type="EMBL" id="BAAATR010000010">
    <property type="protein sequence ID" value="GAA2245231.1"/>
    <property type="molecule type" value="Genomic_DNA"/>
</dbReference>
<dbReference type="SUPFAM" id="SSF56059">
    <property type="entry name" value="Glutathione synthetase ATP-binding domain-like"/>
    <property type="match status" value="1"/>
</dbReference>
<dbReference type="PANTHER" id="PTHR21621">
    <property type="entry name" value="RIBOSOMAL PROTEIN S6 MODIFICATION PROTEIN"/>
    <property type="match status" value="1"/>
</dbReference>
<keyword evidence="4" id="KW-1185">Reference proteome</keyword>
<dbReference type="Proteomes" id="UP001500305">
    <property type="component" value="Unassembled WGS sequence"/>
</dbReference>
<evidence type="ECO:0000313" key="3">
    <source>
        <dbReference type="EMBL" id="GAA2245231.1"/>
    </source>
</evidence>
<name>A0ABP5QYH4_9ACTN</name>
<dbReference type="PANTHER" id="PTHR21621:SF0">
    <property type="entry name" value="BETA-CITRYLGLUTAMATE SYNTHASE B-RELATED"/>
    <property type="match status" value="1"/>
</dbReference>
<dbReference type="RefSeq" id="WP_344636745.1">
    <property type="nucleotide sequence ID" value="NZ_BAAATR010000010.1"/>
</dbReference>
<feature type="compositionally biased region" description="Low complexity" evidence="1">
    <location>
        <begin position="284"/>
        <end position="293"/>
    </location>
</feature>
<dbReference type="Pfam" id="PF08443">
    <property type="entry name" value="RimK"/>
    <property type="match status" value="1"/>
</dbReference>
<dbReference type="InterPro" id="IPR013651">
    <property type="entry name" value="ATP-grasp_RimK-type"/>
</dbReference>
<gene>
    <name evidence="3" type="ORF">GCM10010430_28880</name>
</gene>
<accession>A0ABP5QYH4</accession>